<evidence type="ECO:0000313" key="2">
    <source>
        <dbReference type="Proteomes" id="UP001222027"/>
    </source>
</evidence>
<dbReference type="EMBL" id="JAQQAF010000009">
    <property type="protein sequence ID" value="KAJ8460922.1"/>
    <property type="molecule type" value="Genomic_DNA"/>
</dbReference>
<gene>
    <name evidence="1" type="ORF">OPV22_033848</name>
</gene>
<sequence length="92" mass="10266">MLTVEPCNVPWLVDVSVILVKDDILNIYRASPSRELSFEPCIARFGPVFASRRARGLGFFPFPPWIVSCSSDLGQGTMTLKVHVMDWLTGLP</sequence>
<protein>
    <submittedName>
        <fullName evidence="1">Uncharacterized protein</fullName>
    </submittedName>
</protein>
<keyword evidence="2" id="KW-1185">Reference proteome</keyword>
<accession>A0AAV8PR04</accession>
<proteinExistence type="predicted"/>
<evidence type="ECO:0000313" key="1">
    <source>
        <dbReference type="EMBL" id="KAJ8460922.1"/>
    </source>
</evidence>
<name>A0AAV8PR04_ENSVE</name>
<dbReference type="AlphaFoldDB" id="A0AAV8PR04"/>
<comment type="caution">
    <text evidence="1">The sequence shown here is derived from an EMBL/GenBank/DDBJ whole genome shotgun (WGS) entry which is preliminary data.</text>
</comment>
<dbReference type="Proteomes" id="UP001222027">
    <property type="component" value="Unassembled WGS sequence"/>
</dbReference>
<reference evidence="1 2" key="1">
    <citation type="submission" date="2022-12" db="EMBL/GenBank/DDBJ databases">
        <title>Chromosome-scale assembly of the Ensete ventricosum genome.</title>
        <authorList>
            <person name="Dussert Y."/>
            <person name="Stocks J."/>
            <person name="Wendawek A."/>
            <person name="Woldeyes F."/>
            <person name="Nichols R.A."/>
            <person name="Borrell J.S."/>
        </authorList>
    </citation>
    <scope>NUCLEOTIDE SEQUENCE [LARGE SCALE GENOMIC DNA]</scope>
    <source>
        <strain evidence="2">cv. Maze</strain>
        <tissue evidence="1">Seeds</tissue>
    </source>
</reference>
<organism evidence="1 2">
    <name type="scientific">Ensete ventricosum</name>
    <name type="common">Abyssinian banana</name>
    <name type="synonym">Musa ensete</name>
    <dbReference type="NCBI Taxonomy" id="4639"/>
    <lineage>
        <taxon>Eukaryota</taxon>
        <taxon>Viridiplantae</taxon>
        <taxon>Streptophyta</taxon>
        <taxon>Embryophyta</taxon>
        <taxon>Tracheophyta</taxon>
        <taxon>Spermatophyta</taxon>
        <taxon>Magnoliopsida</taxon>
        <taxon>Liliopsida</taxon>
        <taxon>Zingiberales</taxon>
        <taxon>Musaceae</taxon>
        <taxon>Ensete</taxon>
    </lineage>
</organism>